<organism evidence="5 6">
    <name type="scientific">Streblomastix strix</name>
    <dbReference type="NCBI Taxonomy" id="222440"/>
    <lineage>
        <taxon>Eukaryota</taxon>
        <taxon>Metamonada</taxon>
        <taxon>Preaxostyla</taxon>
        <taxon>Oxymonadida</taxon>
        <taxon>Streblomastigidae</taxon>
        <taxon>Streblomastix</taxon>
    </lineage>
</organism>
<dbReference type="PANTHER" id="PTHR43371:SF1">
    <property type="entry name" value="RIBONUCLEOSIDE-DIPHOSPHATE REDUCTASE"/>
    <property type="match status" value="1"/>
</dbReference>
<dbReference type="Gene3D" id="3.20.70.20">
    <property type="match status" value="2"/>
</dbReference>
<dbReference type="AlphaFoldDB" id="A0A5J4XB14"/>
<dbReference type="SUPFAM" id="SSF51998">
    <property type="entry name" value="PFL-like glycyl radical enzymes"/>
    <property type="match status" value="1"/>
</dbReference>
<keyword evidence="4" id="KW-0170">Cobalt</keyword>
<name>A0A5J4XB14_9EUKA</name>
<comment type="caution">
    <text evidence="5">The sequence shown here is derived from an EMBL/GenBank/DDBJ whole genome shotgun (WGS) entry which is preliminary data.</text>
</comment>
<gene>
    <name evidence="5" type="ORF">EZS28_000137</name>
</gene>
<reference evidence="5 6" key="1">
    <citation type="submission" date="2019-03" db="EMBL/GenBank/DDBJ databases">
        <title>Single cell metagenomics reveals metabolic interactions within the superorganism composed of flagellate Streblomastix strix and complex community of Bacteroidetes bacteria on its surface.</title>
        <authorList>
            <person name="Treitli S.C."/>
            <person name="Kolisko M."/>
            <person name="Husnik F."/>
            <person name="Keeling P."/>
            <person name="Hampl V."/>
        </authorList>
    </citation>
    <scope>NUCLEOTIDE SEQUENCE [LARGE SCALE GENOMIC DNA]</scope>
    <source>
        <strain evidence="5">ST1C</strain>
    </source>
</reference>
<protein>
    <submittedName>
        <fullName evidence="5">Ribonucleoside-triphosphate reductase</fullName>
    </submittedName>
</protein>
<evidence type="ECO:0000256" key="1">
    <source>
        <dbReference type="ARBA" id="ARBA00001922"/>
    </source>
</evidence>
<keyword evidence="2" id="KW-0846">Cobalamin</keyword>
<evidence type="ECO:0000256" key="3">
    <source>
        <dbReference type="ARBA" id="ARBA00023002"/>
    </source>
</evidence>
<comment type="cofactor">
    <cofactor evidence="1">
        <name>adenosylcob(III)alamin</name>
        <dbReference type="ChEBI" id="CHEBI:18408"/>
    </cofactor>
</comment>
<dbReference type="InterPro" id="IPR050862">
    <property type="entry name" value="RdRp_reductase_class-2"/>
</dbReference>
<proteinExistence type="predicted"/>
<evidence type="ECO:0000313" key="5">
    <source>
        <dbReference type="EMBL" id="KAA6404344.1"/>
    </source>
</evidence>
<keyword evidence="3" id="KW-0560">Oxidoreductase</keyword>
<dbReference type="PANTHER" id="PTHR43371">
    <property type="entry name" value="VITAMIN B12-DEPENDENT RIBONUCLEOTIDE REDUCTASE"/>
    <property type="match status" value="1"/>
</dbReference>
<dbReference type="EMBL" id="SNRW01000009">
    <property type="protein sequence ID" value="KAA6404344.1"/>
    <property type="molecule type" value="Genomic_DNA"/>
</dbReference>
<sequence length="405" mass="46343">MKLSEIVFYRTYSQTLESGRKETFDETIDRVENMHIQKFLAHAFDIHQIMNMVRCKKIVPSMRSMQFAGTQIARSNSRIYNCGFINIENFKDFGDVLFMLFEGVGCGISVQKHTIEKLPVIKLGFEEQSMIIKDERESWSNSIVRLLENPYLTFDYSNIRPRGSSLSIGGTASGPEQLQSLHEQMRSALKKAIGRKLRPIEVHDMICQINDVVFIQQLRKSAMISLFDCDDEEMLECKSGWEWFKTSPWRARSNNSAVLVRSSPTFKSDMERVVRNCFQNGTGEPGIFLTNDADYGTNPCAEISLKSKQLCNLTEVNMLACNTKDDFIRAIRSAAALGTIQATYTDFKYVSDEWKKNCEEDALLGVSLTGIAQNGICFMMMKMRRYHSLVRYRQLASILQSLMLL</sequence>
<accession>A0A5J4XB14</accession>
<dbReference type="GO" id="GO:0031419">
    <property type="term" value="F:cobalamin binding"/>
    <property type="evidence" value="ECO:0007669"/>
    <property type="project" value="UniProtKB-KW"/>
</dbReference>
<dbReference type="GO" id="GO:0004748">
    <property type="term" value="F:ribonucleoside-diphosphate reductase activity, thioredoxin disulfide as acceptor"/>
    <property type="evidence" value="ECO:0007669"/>
    <property type="project" value="TreeGrafter"/>
</dbReference>
<evidence type="ECO:0000313" key="6">
    <source>
        <dbReference type="Proteomes" id="UP000324800"/>
    </source>
</evidence>
<dbReference type="OrthoDB" id="10265721at2759"/>
<dbReference type="Proteomes" id="UP000324800">
    <property type="component" value="Unassembled WGS sequence"/>
</dbReference>
<evidence type="ECO:0000256" key="4">
    <source>
        <dbReference type="ARBA" id="ARBA00023285"/>
    </source>
</evidence>
<evidence type="ECO:0000256" key="2">
    <source>
        <dbReference type="ARBA" id="ARBA00022628"/>
    </source>
</evidence>